<dbReference type="RefSeq" id="WP_227807182.1">
    <property type="nucleotide sequence ID" value="NZ_BBYN01000003.1"/>
</dbReference>
<dbReference type="NCBIfam" id="TIGR01396">
    <property type="entry name" value="FlgB"/>
    <property type="match status" value="1"/>
</dbReference>
<keyword evidence="9" id="KW-1185">Reference proteome</keyword>
<evidence type="ECO:0000256" key="6">
    <source>
        <dbReference type="PIRNR" id="PIRNR002889"/>
    </source>
</evidence>
<keyword evidence="4 6" id="KW-0975">Bacterial flagellum</keyword>
<dbReference type="AlphaFoldDB" id="A0A1S6IRL2"/>
<dbReference type="InterPro" id="IPR006300">
    <property type="entry name" value="FlgB"/>
</dbReference>
<dbReference type="PANTHER" id="PTHR30435">
    <property type="entry name" value="FLAGELLAR PROTEIN"/>
    <property type="match status" value="1"/>
</dbReference>
<keyword evidence="8" id="KW-0966">Cell projection</keyword>
<comment type="subcellular location">
    <subcellularLocation>
        <location evidence="1 6">Bacterial flagellum basal body</location>
    </subcellularLocation>
</comment>
<protein>
    <recommendedName>
        <fullName evidence="3 6">Flagellar basal body rod protein FlgB</fullName>
    </recommendedName>
</protein>
<keyword evidence="8" id="KW-0969">Cilium</keyword>
<accession>A0A1S6IRL2</accession>
<comment type="function">
    <text evidence="5 6">Structural component of flagellum, the bacterial motility apparatus. Part of the rod structure of flagellar basal body.</text>
</comment>
<evidence type="ECO:0000256" key="1">
    <source>
        <dbReference type="ARBA" id="ARBA00004117"/>
    </source>
</evidence>
<evidence type="ECO:0000259" key="7">
    <source>
        <dbReference type="Pfam" id="PF00460"/>
    </source>
</evidence>
<dbReference type="STRING" id="708126.BW727_101868"/>
<organism evidence="8 9">
    <name type="scientific">Jeotgalibaca dankookensis</name>
    <dbReference type="NCBI Taxonomy" id="708126"/>
    <lineage>
        <taxon>Bacteria</taxon>
        <taxon>Bacillati</taxon>
        <taxon>Bacillota</taxon>
        <taxon>Bacilli</taxon>
        <taxon>Lactobacillales</taxon>
        <taxon>Carnobacteriaceae</taxon>
        <taxon>Jeotgalibaca</taxon>
    </lineage>
</organism>
<dbReference type="InterPro" id="IPR001444">
    <property type="entry name" value="Flag_bb_rod_N"/>
</dbReference>
<dbReference type="GO" id="GO:0071978">
    <property type="term" value="P:bacterial-type flagellum-dependent swarming motility"/>
    <property type="evidence" value="ECO:0007669"/>
    <property type="project" value="TreeGrafter"/>
</dbReference>
<reference evidence="8 9" key="1">
    <citation type="journal article" date="2014" name="Int. J. Syst. Evol. Microbiol.">
        <title>Jeotgalibaca dankookensis gen. nov., sp. nov., a member of the family Carnobacteriaceae, isolated from seujeot (Korean traditional food).</title>
        <authorList>
            <person name="Lee D.G."/>
            <person name="Trujillo M.E."/>
            <person name="Kang H."/>
            <person name="Ahn T.Y."/>
        </authorList>
    </citation>
    <scope>NUCLEOTIDE SEQUENCE [LARGE SCALE GENOMIC DNA]</scope>
    <source>
        <strain evidence="8 9">EX-07</strain>
    </source>
</reference>
<proteinExistence type="inferred from homology"/>
<dbReference type="EMBL" id="CP019728">
    <property type="protein sequence ID" value="AQS54192.1"/>
    <property type="molecule type" value="Genomic_DNA"/>
</dbReference>
<evidence type="ECO:0000256" key="2">
    <source>
        <dbReference type="ARBA" id="ARBA00009677"/>
    </source>
</evidence>
<comment type="subunit">
    <text evidence="6">The basal body constitutes a major portion of the flagellar organelle and consists of a number of rings mounted on a central rod.</text>
</comment>
<name>A0A1S6IRL2_9LACT</name>
<dbReference type="KEGG" id="jda:BW727_101868"/>
<dbReference type="PIRSF" id="PIRSF002889">
    <property type="entry name" value="Rod_FlgB"/>
    <property type="match status" value="1"/>
</dbReference>
<dbReference type="GO" id="GO:0030694">
    <property type="term" value="C:bacterial-type flagellum basal body, rod"/>
    <property type="evidence" value="ECO:0007669"/>
    <property type="project" value="InterPro"/>
</dbReference>
<dbReference type="PANTHER" id="PTHR30435:SF12">
    <property type="entry name" value="FLAGELLAR BASAL BODY ROD PROTEIN FLGB"/>
    <property type="match status" value="1"/>
</dbReference>
<evidence type="ECO:0000313" key="9">
    <source>
        <dbReference type="Proteomes" id="UP000188993"/>
    </source>
</evidence>
<feature type="domain" description="Flagellar basal body rod protein N-terminal" evidence="7">
    <location>
        <begin position="12"/>
        <end position="36"/>
    </location>
</feature>
<dbReference type="Proteomes" id="UP000188993">
    <property type="component" value="Chromosome"/>
</dbReference>
<evidence type="ECO:0000313" key="8">
    <source>
        <dbReference type="EMBL" id="AQS54192.1"/>
    </source>
</evidence>
<evidence type="ECO:0000256" key="4">
    <source>
        <dbReference type="ARBA" id="ARBA00023143"/>
    </source>
</evidence>
<dbReference type="Pfam" id="PF00460">
    <property type="entry name" value="Flg_bb_rod"/>
    <property type="match status" value="1"/>
</dbReference>
<gene>
    <name evidence="8" type="primary">flgB</name>
    <name evidence="8" type="ORF">BW727_101868</name>
</gene>
<comment type="similarity">
    <text evidence="2 6">Belongs to the flagella basal body rod proteins family.</text>
</comment>
<sequence>MEMNNLALIKKTLQATSLRQEVIASNITNVNTDEYKRNQVDFESLLHDAKRGVSLNKTQPNHFGVGNINDLKPSVTKVTDTIVKENGNNVDLDIEMVNLSQNALHYQALISQLNSQYSRMATVISK</sequence>
<evidence type="ECO:0000256" key="5">
    <source>
        <dbReference type="ARBA" id="ARBA00024934"/>
    </source>
</evidence>
<keyword evidence="8" id="KW-0282">Flagellum</keyword>
<evidence type="ECO:0000256" key="3">
    <source>
        <dbReference type="ARBA" id="ARBA00014376"/>
    </source>
</evidence>